<protein>
    <recommendedName>
        <fullName evidence="5">Coiled-coil domain-containing protein 147</fullName>
    </recommendedName>
</protein>
<evidence type="ECO:0008006" key="5">
    <source>
        <dbReference type="Google" id="ProtNLM"/>
    </source>
</evidence>
<gene>
    <name evidence="3" type="ORF">CHIRRI_LOCUS9595</name>
</gene>
<keyword evidence="4" id="KW-1185">Reference proteome</keyword>
<dbReference type="Proteomes" id="UP001153620">
    <property type="component" value="Chromosome 3"/>
</dbReference>
<evidence type="ECO:0000313" key="3">
    <source>
        <dbReference type="EMBL" id="CAG9806741.1"/>
    </source>
</evidence>
<feature type="coiled-coil region" evidence="2">
    <location>
        <begin position="648"/>
        <end position="706"/>
    </location>
</feature>
<feature type="coiled-coil region" evidence="2">
    <location>
        <begin position="256"/>
        <end position="311"/>
    </location>
</feature>
<dbReference type="GO" id="GO:0005856">
    <property type="term" value="C:cytoskeleton"/>
    <property type="evidence" value="ECO:0007669"/>
    <property type="project" value="TreeGrafter"/>
</dbReference>
<reference evidence="3" key="2">
    <citation type="submission" date="2022-10" db="EMBL/GenBank/DDBJ databases">
        <authorList>
            <consortium name="ENA_rothamsted_submissions"/>
            <consortium name="culmorum"/>
            <person name="King R."/>
        </authorList>
    </citation>
    <scope>NUCLEOTIDE SEQUENCE</scope>
</reference>
<dbReference type="AlphaFoldDB" id="A0A9N9WRZ8"/>
<feature type="coiled-coil region" evidence="2">
    <location>
        <begin position="543"/>
        <end position="591"/>
    </location>
</feature>
<evidence type="ECO:0000256" key="1">
    <source>
        <dbReference type="ARBA" id="ARBA00023054"/>
    </source>
</evidence>
<feature type="coiled-coil region" evidence="2">
    <location>
        <begin position="347"/>
        <end position="486"/>
    </location>
</feature>
<reference evidence="3" key="1">
    <citation type="submission" date="2022-01" db="EMBL/GenBank/DDBJ databases">
        <authorList>
            <person name="King R."/>
        </authorList>
    </citation>
    <scope>NUCLEOTIDE SEQUENCE</scope>
</reference>
<evidence type="ECO:0000256" key="2">
    <source>
        <dbReference type="SAM" id="Coils"/>
    </source>
</evidence>
<keyword evidence="1 2" id="KW-0175">Coiled coil</keyword>
<name>A0A9N9WRZ8_9DIPT</name>
<sequence>MEAVELQDEIIEQEKIPSIITDEYLSESLQKYEEFIKELRSQGNYELANQFLNLSTILENVHFQLKSEERKTQDLLDQQLDATGKIQAALKISQKDNDTIAKLKCEVTSAWKETDASILRENHMNESLNVTRERYLTLKEKLQKSSKLEMNDELGEHKLTVLQQCERLHVEVEEVNKRLFVQREYSEELQKKLDDSLEKNRDLYREWDAATNDSLVNKKKADKLQMSLDEIKEDFDKNLENLIYYQESNEKFLKRLAERDKQVQNLTDKLEQFRSDNSWLKEVKAKLELTMKSYKTEIKNIKHELKQFESYARLKDDQNRKLVAGHEQEVKKVENLVRKICSVEKLMSQQEQEMLIKKNEIVTAEKERDLIKKSSDDVKRENDKLSQKIEQLLREIERLNTSLLTLKQEKHKLEEEQLLINNDLKVSIEREKKSSGNVKKLQANIETVEAEKMYLTESIKQLNEDAEFRKKQYEQIKSELDESNEQVSYFKHEYNVALKHLKEVRSDYQRCHEKESDMIDRITRCKNQVDDLNNKMTLKLTEILALMKKIKQLERKNRDIRRELEKSNGILKSCRVELKNFEHDNSLLKEEIHQNHERFIKMKTQADKIVRERDLIATQMYRKNDENALLEEQVSMLKMSIERGNSMYNERLEDIKVMKNEIQSLRSQCNVLKRGLENTTDMRHEVLQLHRKLNQERTKAKVLEDEMKTPMNVHRWRKLCHRDPGRMELLRKCQRLQRNYLKESTRVLKSEELIKVLQDQISSLKKKLSRCPNQDVSEKLLFTRSKLQENTKRMKAAIAISRATECEVYKKDKEIAETQKELNVIKCQLFKEKRTKQKLIQKLNESRKNSENLEFEKEVNEKLKTLGNALKRSLLT</sequence>
<dbReference type="EMBL" id="OU895879">
    <property type="protein sequence ID" value="CAG9806741.1"/>
    <property type="molecule type" value="Genomic_DNA"/>
</dbReference>
<dbReference type="OrthoDB" id="20035at2759"/>
<proteinExistence type="predicted"/>
<evidence type="ECO:0000313" key="4">
    <source>
        <dbReference type="Proteomes" id="UP001153620"/>
    </source>
</evidence>
<organism evidence="3 4">
    <name type="scientific">Chironomus riparius</name>
    <dbReference type="NCBI Taxonomy" id="315576"/>
    <lineage>
        <taxon>Eukaryota</taxon>
        <taxon>Metazoa</taxon>
        <taxon>Ecdysozoa</taxon>
        <taxon>Arthropoda</taxon>
        <taxon>Hexapoda</taxon>
        <taxon>Insecta</taxon>
        <taxon>Pterygota</taxon>
        <taxon>Neoptera</taxon>
        <taxon>Endopterygota</taxon>
        <taxon>Diptera</taxon>
        <taxon>Nematocera</taxon>
        <taxon>Chironomoidea</taxon>
        <taxon>Chironomidae</taxon>
        <taxon>Chironominae</taxon>
        <taxon>Chironomus</taxon>
    </lineage>
</organism>
<accession>A0A9N9WRZ8</accession>
<dbReference type="PANTHER" id="PTHR32083">
    <property type="entry name" value="CILIA AND FLAGELLA-ASSOCIATED PROTEIN 58-RELATED"/>
    <property type="match status" value="1"/>
</dbReference>
<dbReference type="PANTHER" id="PTHR32083:SF0">
    <property type="entry name" value="CILIA AND FLAGELLA-ASSOCIATED PROTEIN 58"/>
    <property type="match status" value="1"/>
</dbReference>